<dbReference type="PANTHER" id="PTHR42977:SF3">
    <property type="entry name" value="AB HYDROLASE-1 DOMAIN-CONTAINING PROTEIN"/>
    <property type="match status" value="1"/>
</dbReference>
<evidence type="ECO:0000313" key="4">
    <source>
        <dbReference type="EMBL" id="CAB4704292.1"/>
    </source>
</evidence>
<dbReference type="EMBL" id="CAFBMT010000008">
    <property type="protein sequence ID" value="CAB4933980.1"/>
    <property type="molecule type" value="Genomic_DNA"/>
</dbReference>
<dbReference type="PRINTS" id="PR00412">
    <property type="entry name" value="EPOXHYDRLASE"/>
</dbReference>
<evidence type="ECO:0000256" key="1">
    <source>
        <dbReference type="ARBA" id="ARBA00022801"/>
    </source>
</evidence>
<organism evidence="3">
    <name type="scientific">freshwater metagenome</name>
    <dbReference type="NCBI Taxonomy" id="449393"/>
    <lineage>
        <taxon>unclassified sequences</taxon>
        <taxon>metagenomes</taxon>
        <taxon>ecological metagenomes</taxon>
    </lineage>
</organism>
<keyword evidence="1" id="KW-0378">Hydrolase</keyword>
<dbReference type="PRINTS" id="PR00111">
    <property type="entry name" value="ABHYDROLASE"/>
</dbReference>
<proteinExistence type="predicted"/>
<dbReference type="InterPro" id="IPR029058">
    <property type="entry name" value="AB_hydrolase_fold"/>
</dbReference>
<dbReference type="AlphaFoldDB" id="A0A6J6A850"/>
<gene>
    <name evidence="4" type="ORF">UFOPK2656_00251</name>
    <name evidence="5" type="ORF">UFOPK3099_00460</name>
    <name evidence="6" type="ORF">UFOPK3651_01668</name>
    <name evidence="7" type="ORF">UFOPK3931_00840</name>
    <name evidence="3" type="ORF">UFOPK4189_01999</name>
</gene>
<dbReference type="Pfam" id="PF00561">
    <property type="entry name" value="Abhydrolase_1"/>
    <property type="match status" value="1"/>
</dbReference>
<dbReference type="EMBL" id="CAEZYF010000001">
    <property type="protein sequence ID" value="CAB4704292.1"/>
    <property type="molecule type" value="Genomic_DNA"/>
</dbReference>
<dbReference type="EMBL" id="CAFAAV010000022">
    <property type="protein sequence ID" value="CAB4806692.1"/>
    <property type="molecule type" value="Genomic_DNA"/>
</dbReference>
<dbReference type="EMBL" id="CAFBOL010000015">
    <property type="protein sequence ID" value="CAB4981553.1"/>
    <property type="molecule type" value="Genomic_DNA"/>
</dbReference>
<evidence type="ECO:0000313" key="7">
    <source>
        <dbReference type="EMBL" id="CAB4981553.1"/>
    </source>
</evidence>
<dbReference type="NCBIfam" id="NF002043">
    <property type="entry name" value="PRK00870.1"/>
    <property type="match status" value="1"/>
</dbReference>
<sequence>MQILRTPDDRFAGLPDFPFAPNYADITAIPGDPSAGTLRVHYLDEGPADAAPILLMHGEPSWSYLYRHMIPILTAAGHRVIAPDLVGFGRSDKPAAQGDYTYARHISWMSELVFDVLDLRDVTFFGQDWGGLVGLRLVSAQPDRFARVVVGNTGLPDGNGKASEAFLAWQKFASESPVFPIGGIVNGGSATDLAADVIAAYDAPFPDDSYTAGARIFPSMVPNLADQAEVPENRAAWLVLEQFTRPWLCAFSDSDPITKGGESPFMRRIPGAQGQPHTTIVGGGHFLQEDKGPELAEVILRFIDGTRETVA</sequence>
<dbReference type="InterPro" id="IPR051340">
    <property type="entry name" value="Haloalkane_dehalogenase"/>
</dbReference>
<evidence type="ECO:0000313" key="5">
    <source>
        <dbReference type="EMBL" id="CAB4806692.1"/>
    </source>
</evidence>
<feature type="domain" description="AB hydrolase-1" evidence="2">
    <location>
        <begin position="52"/>
        <end position="291"/>
    </location>
</feature>
<dbReference type="Gene3D" id="3.40.50.1820">
    <property type="entry name" value="alpha/beta hydrolase"/>
    <property type="match status" value="1"/>
</dbReference>
<dbReference type="GO" id="GO:0004301">
    <property type="term" value="F:epoxide hydrolase activity"/>
    <property type="evidence" value="ECO:0007669"/>
    <property type="project" value="TreeGrafter"/>
</dbReference>
<evidence type="ECO:0000259" key="2">
    <source>
        <dbReference type="Pfam" id="PF00561"/>
    </source>
</evidence>
<dbReference type="InterPro" id="IPR000639">
    <property type="entry name" value="Epox_hydrolase-like"/>
</dbReference>
<dbReference type="PANTHER" id="PTHR42977">
    <property type="entry name" value="HYDROLASE-RELATED"/>
    <property type="match status" value="1"/>
</dbReference>
<reference evidence="3" key="1">
    <citation type="submission" date="2020-05" db="EMBL/GenBank/DDBJ databases">
        <authorList>
            <person name="Chiriac C."/>
            <person name="Salcher M."/>
            <person name="Ghai R."/>
            <person name="Kavagutti S V."/>
        </authorList>
    </citation>
    <scope>NUCLEOTIDE SEQUENCE</scope>
</reference>
<protein>
    <submittedName>
        <fullName evidence="3">Unannotated protein</fullName>
    </submittedName>
</protein>
<dbReference type="SUPFAM" id="SSF53474">
    <property type="entry name" value="alpha/beta-Hydrolases"/>
    <property type="match status" value="1"/>
</dbReference>
<name>A0A6J6A850_9ZZZZ</name>
<evidence type="ECO:0000313" key="3">
    <source>
        <dbReference type="EMBL" id="CAB4364234.1"/>
    </source>
</evidence>
<evidence type="ECO:0000313" key="6">
    <source>
        <dbReference type="EMBL" id="CAB4933980.1"/>
    </source>
</evidence>
<dbReference type="InterPro" id="IPR000073">
    <property type="entry name" value="AB_hydrolase_1"/>
</dbReference>
<accession>A0A6J6A850</accession>
<dbReference type="EMBL" id="CAESGF010000011">
    <property type="protein sequence ID" value="CAB4364234.1"/>
    <property type="molecule type" value="Genomic_DNA"/>
</dbReference>